<evidence type="ECO:0000313" key="1">
    <source>
        <dbReference type="EMBL" id="SIS86060.1"/>
    </source>
</evidence>
<organism evidence="1 2">
    <name type="scientific">Belliella pelovolcani</name>
    <dbReference type="NCBI Taxonomy" id="529505"/>
    <lineage>
        <taxon>Bacteria</taxon>
        <taxon>Pseudomonadati</taxon>
        <taxon>Bacteroidota</taxon>
        <taxon>Cytophagia</taxon>
        <taxon>Cytophagales</taxon>
        <taxon>Cyclobacteriaceae</taxon>
        <taxon>Belliella</taxon>
    </lineage>
</organism>
<evidence type="ECO:0000313" key="2">
    <source>
        <dbReference type="Proteomes" id="UP000186026"/>
    </source>
</evidence>
<keyword evidence="2" id="KW-1185">Reference proteome</keyword>
<reference evidence="2" key="1">
    <citation type="submission" date="2017-01" db="EMBL/GenBank/DDBJ databases">
        <authorList>
            <person name="Varghese N."/>
            <person name="Submissions S."/>
        </authorList>
    </citation>
    <scope>NUCLEOTIDE SEQUENCE [LARGE SCALE GENOMIC DNA]</scope>
    <source>
        <strain evidence="2">DSM 46698</strain>
    </source>
</reference>
<sequence length="44" mass="5211">MQPIYEKTETNNESKTVLIPLMTLNMEIQKEFRCGLLDFCIDLF</sequence>
<name>A0A1N7MJ54_9BACT</name>
<dbReference type="EMBL" id="FTOP01000006">
    <property type="protein sequence ID" value="SIS86060.1"/>
    <property type="molecule type" value="Genomic_DNA"/>
</dbReference>
<dbReference type="Proteomes" id="UP000186026">
    <property type="component" value="Unassembled WGS sequence"/>
</dbReference>
<dbReference type="AlphaFoldDB" id="A0A1N7MJ54"/>
<accession>A0A1N7MJ54</accession>
<gene>
    <name evidence="1" type="ORF">SAMN05421761_106130</name>
</gene>
<proteinExistence type="predicted"/>
<protein>
    <submittedName>
        <fullName evidence="1">Uncharacterized protein</fullName>
    </submittedName>
</protein>
<dbReference type="STRING" id="529505.SAMN05421761_106130"/>